<evidence type="ECO:0000256" key="1">
    <source>
        <dbReference type="SAM" id="Coils"/>
    </source>
</evidence>
<protein>
    <submittedName>
        <fullName evidence="3">Uncharacterized protein</fullName>
    </submittedName>
</protein>
<sequence length="514" mass="56916">MTTGCSPISPASSDGKSSLDHRIGCRDGTYMSSLATEFPVRSIRDRAQFVAQVVSWLKGTSYSTILDRPHETDLHGDTAHLRSKSGEELRFREFCEGGSLTAIGCRHDFPDNEGRVWRTEAVLRRDTPVSGQDLIRVRTQCLAKHHDARVSFPRKPYLIKALLNDNWGGTDGDLSVSDVPVWLADTVEALNAAHAATIGAATKHLPVVYVSAVGTSKWVLDAKQIEKLAFDLGGIAHVVVEPNSAFSFRLRDLTGGVNAYGGTIAVSAPGRGIIRQARLGFRAPDPEELLVFVRNTATNLRTQMPTEGWDWTELQEQALRLQRERDRNKLSVADMDALYKEEVVNLKEKIVQLEEQISSRTEQESAEEEDQSLLGILGKKLGSEIYRGEFADRLRMAVLDCLSRAEQTGLDDRSKFVLGVIADGLPLSPELGELLDDLKRATKDPKKVASELTSLLARHGYREKSDNRHIRLEPKSGYDGLDNITVPKTPSDSRGLINLRKQVERTLGIARLSE</sequence>
<dbReference type="Proteomes" id="UP000199615">
    <property type="component" value="Unassembled WGS sequence"/>
</dbReference>
<keyword evidence="1" id="KW-0175">Coiled coil</keyword>
<evidence type="ECO:0000256" key="2">
    <source>
        <dbReference type="SAM" id="MobiDB-lite"/>
    </source>
</evidence>
<name>A0A1H8XAY1_9BRAD</name>
<proteinExistence type="predicted"/>
<keyword evidence="4" id="KW-1185">Reference proteome</keyword>
<reference evidence="4" key="1">
    <citation type="submission" date="2016-10" db="EMBL/GenBank/DDBJ databases">
        <authorList>
            <person name="Varghese N."/>
            <person name="Submissions S."/>
        </authorList>
    </citation>
    <scope>NUCLEOTIDE SEQUENCE [LARGE SCALE GENOMIC DNA]</scope>
    <source>
        <strain evidence="4">DSM 123</strain>
    </source>
</reference>
<dbReference type="AlphaFoldDB" id="A0A1H8XAY1"/>
<evidence type="ECO:0000313" key="3">
    <source>
        <dbReference type="EMBL" id="SEP37022.1"/>
    </source>
</evidence>
<gene>
    <name evidence="3" type="ORF">SAMN05444123_11853</name>
</gene>
<organism evidence="3 4">
    <name type="scientific">Rhodopseudomonas pseudopalustris</name>
    <dbReference type="NCBI Taxonomy" id="1513892"/>
    <lineage>
        <taxon>Bacteria</taxon>
        <taxon>Pseudomonadati</taxon>
        <taxon>Pseudomonadota</taxon>
        <taxon>Alphaproteobacteria</taxon>
        <taxon>Hyphomicrobiales</taxon>
        <taxon>Nitrobacteraceae</taxon>
        <taxon>Rhodopseudomonas</taxon>
    </lineage>
</organism>
<feature type="compositionally biased region" description="Polar residues" evidence="2">
    <location>
        <begin position="1"/>
        <end position="16"/>
    </location>
</feature>
<dbReference type="EMBL" id="FODT01000018">
    <property type="protein sequence ID" value="SEP37022.1"/>
    <property type="molecule type" value="Genomic_DNA"/>
</dbReference>
<feature type="coiled-coil region" evidence="1">
    <location>
        <begin position="336"/>
        <end position="363"/>
    </location>
</feature>
<feature type="region of interest" description="Disordered" evidence="2">
    <location>
        <begin position="1"/>
        <end position="20"/>
    </location>
</feature>
<evidence type="ECO:0000313" key="4">
    <source>
        <dbReference type="Proteomes" id="UP000199615"/>
    </source>
</evidence>
<accession>A0A1H8XAY1</accession>